<protein>
    <recommendedName>
        <fullName evidence="4">Lipoprotein</fullName>
    </recommendedName>
</protein>
<accession>A0A1H9MVG2</accession>
<evidence type="ECO:0000313" key="3">
    <source>
        <dbReference type="Proteomes" id="UP000199051"/>
    </source>
</evidence>
<sequence>MTRTSTLLVLLVLAGCTAAPDEPEVPRTWLVWQDNNGVFALDGDKPHRLGSYQVGGVAIAPDGTTGAAVLSDDSLGTDAELVVWSPNGTERRVPCGACKGAVIAGDEVRTADVEGDYIRRFNRWDGSFLGTVLAPPPRLEHEPVVAPREVIAATAEVTVLRYTAAELPDSDALYAIGVEGSVRWERVLDLPAAQFVVDPTGTTLAFTARTGDASCGGMRSRPVLLDLDSGRLLPSTDPPVDPDLAGLIVDLSWNGPNLVAVTTVIARTDTTCAEDRPNTIAERRGDQWDRAVDSMVHQHHTLPGGRQVRVTSPMLDLEITDGRTTRALAGDAIVLANLPSRTAASLEWPA</sequence>
<dbReference type="PROSITE" id="PS51257">
    <property type="entry name" value="PROKAR_LIPOPROTEIN"/>
    <property type="match status" value="1"/>
</dbReference>
<organism evidence="2 3">
    <name type="scientific">Actinokineospora terrae</name>
    <dbReference type="NCBI Taxonomy" id="155974"/>
    <lineage>
        <taxon>Bacteria</taxon>
        <taxon>Bacillati</taxon>
        <taxon>Actinomycetota</taxon>
        <taxon>Actinomycetes</taxon>
        <taxon>Pseudonocardiales</taxon>
        <taxon>Pseudonocardiaceae</taxon>
        <taxon>Actinokineospora</taxon>
    </lineage>
</organism>
<dbReference type="STRING" id="155974.SAMN04487818_102331"/>
<dbReference type="AlphaFoldDB" id="A0A1H9MVG2"/>
<dbReference type="SUPFAM" id="SSF50969">
    <property type="entry name" value="YVTN repeat-like/Quinoprotein amine dehydrogenase"/>
    <property type="match status" value="1"/>
</dbReference>
<feature type="chain" id="PRO_5038750992" description="Lipoprotein" evidence="1">
    <location>
        <begin position="20"/>
        <end position="350"/>
    </location>
</feature>
<keyword evidence="1" id="KW-0732">Signal</keyword>
<evidence type="ECO:0008006" key="4">
    <source>
        <dbReference type="Google" id="ProtNLM"/>
    </source>
</evidence>
<feature type="signal peptide" evidence="1">
    <location>
        <begin position="1"/>
        <end position="19"/>
    </location>
</feature>
<proteinExistence type="predicted"/>
<dbReference type="RefSeq" id="WP_092775258.1">
    <property type="nucleotide sequence ID" value="NZ_FOGI01000002.1"/>
</dbReference>
<reference evidence="3" key="1">
    <citation type="submission" date="2016-10" db="EMBL/GenBank/DDBJ databases">
        <authorList>
            <person name="Varghese N."/>
            <person name="Submissions S."/>
        </authorList>
    </citation>
    <scope>NUCLEOTIDE SEQUENCE [LARGE SCALE GENOMIC DNA]</scope>
    <source>
        <strain evidence="3">DSM 44260</strain>
    </source>
</reference>
<dbReference type="EMBL" id="FOGI01000002">
    <property type="protein sequence ID" value="SER27093.1"/>
    <property type="molecule type" value="Genomic_DNA"/>
</dbReference>
<evidence type="ECO:0000313" key="2">
    <source>
        <dbReference type="EMBL" id="SER27093.1"/>
    </source>
</evidence>
<dbReference type="Proteomes" id="UP000199051">
    <property type="component" value="Unassembled WGS sequence"/>
</dbReference>
<name>A0A1H9MVG2_9PSEU</name>
<gene>
    <name evidence="2" type="ORF">SAMN04487818_102331</name>
</gene>
<keyword evidence="3" id="KW-1185">Reference proteome</keyword>
<evidence type="ECO:0000256" key="1">
    <source>
        <dbReference type="SAM" id="SignalP"/>
    </source>
</evidence>
<dbReference type="InterPro" id="IPR011044">
    <property type="entry name" value="Quino_amine_DH_bsu"/>
</dbReference>